<dbReference type="EMBL" id="CAJOAY010028074">
    <property type="protein sequence ID" value="CAF4403260.1"/>
    <property type="molecule type" value="Genomic_DNA"/>
</dbReference>
<proteinExistence type="predicted"/>
<name>A0A820PE16_9BILA</name>
<evidence type="ECO:0000313" key="1">
    <source>
        <dbReference type="EMBL" id="CAF4403260.1"/>
    </source>
</evidence>
<sequence>MNQVNIFMCFHPAAMCEMFMPFNRTLIVIASTRYELGRYGKEDWINWNKNLQIIVTNPRNVVAGNNLYDAEYIRYFTGIKAIVLPSLCAYTNVSYAPKIKKPFLITPIHGKEFPIEFTLNLTNALQRLKV</sequence>
<evidence type="ECO:0000313" key="2">
    <source>
        <dbReference type="Proteomes" id="UP000663881"/>
    </source>
</evidence>
<accession>A0A820PE16</accession>
<organism evidence="1 2">
    <name type="scientific">Adineta steineri</name>
    <dbReference type="NCBI Taxonomy" id="433720"/>
    <lineage>
        <taxon>Eukaryota</taxon>
        <taxon>Metazoa</taxon>
        <taxon>Spiralia</taxon>
        <taxon>Gnathifera</taxon>
        <taxon>Rotifera</taxon>
        <taxon>Eurotatoria</taxon>
        <taxon>Bdelloidea</taxon>
        <taxon>Adinetida</taxon>
        <taxon>Adinetidae</taxon>
        <taxon>Adineta</taxon>
    </lineage>
</organism>
<protein>
    <submittedName>
        <fullName evidence="1">Uncharacterized protein</fullName>
    </submittedName>
</protein>
<reference evidence="1" key="1">
    <citation type="submission" date="2021-02" db="EMBL/GenBank/DDBJ databases">
        <authorList>
            <person name="Nowell W R."/>
        </authorList>
    </citation>
    <scope>NUCLEOTIDE SEQUENCE</scope>
</reference>
<dbReference type="Proteomes" id="UP000663881">
    <property type="component" value="Unassembled WGS sequence"/>
</dbReference>
<feature type="non-terminal residue" evidence="1">
    <location>
        <position position="1"/>
    </location>
</feature>
<gene>
    <name evidence="1" type="ORF">OKA104_LOCUS51519</name>
</gene>
<comment type="caution">
    <text evidence="1">The sequence shown here is derived from an EMBL/GenBank/DDBJ whole genome shotgun (WGS) entry which is preliminary data.</text>
</comment>
<dbReference type="AlphaFoldDB" id="A0A820PE16"/>